<feature type="compositionally biased region" description="Basic and acidic residues" evidence="1">
    <location>
        <begin position="573"/>
        <end position="584"/>
    </location>
</feature>
<reference evidence="2" key="1">
    <citation type="journal article" date="2009" name="Rice">
        <title>De Novo Next Generation Sequencing of Plant Genomes.</title>
        <authorList>
            <person name="Rounsley S."/>
            <person name="Marri P.R."/>
            <person name="Yu Y."/>
            <person name="He R."/>
            <person name="Sisneros N."/>
            <person name="Goicoechea J.L."/>
            <person name="Lee S.J."/>
            <person name="Angelova A."/>
            <person name="Kudrna D."/>
            <person name="Luo M."/>
            <person name="Affourtit J."/>
            <person name="Desany B."/>
            <person name="Knight J."/>
            <person name="Niazi F."/>
            <person name="Egholm M."/>
            <person name="Wing R.A."/>
        </authorList>
    </citation>
    <scope>NUCLEOTIDE SEQUENCE [LARGE SCALE GENOMIC DNA]</scope>
    <source>
        <strain evidence="2">cv. IRGC 105608</strain>
    </source>
</reference>
<feature type="compositionally biased region" description="Basic and acidic residues" evidence="1">
    <location>
        <begin position="1938"/>
        <end position="1947"/>
    </location>
</feature>
<feature type="compositionally biased region" description="Low complexity" evidence="1">
    <location>
        <begin position="1020"/>
        <end position="1038"/>
    </location>
</feature>
<sequence>MAGSSRPDLGGGGSFREGPQLSGAGTPRALAEPPPLAQYLPLESFPVGDHKQSRATELRRVLGVTVEAEQSFGLVQTKPLPSIASEELKRIRGGVVESSAKAKEKTKSLQDSIQKLDKYRNVVTRRRQRSEGGATERSSGSGSGSLRMGAQNSMDNPGQRLEERAKSATTSKRVRSSLAADARLEGRGNVPTRQGPLADSEKSSSLEKEKNSLRNVNAASGFSEDKLRGLAPGGEGWEKKLKRKRSVGTMLNRGNDVDRDVKPLVQHRPNNEARMRSSDGLPIRHGASAGALGGSKMDGGSQQSNAGSRYLLKADMDSTSLPNERRERHLGIDKERVLVKGNKANTSEDMQPGTLNPLTKGKACRAPRTSSLVVMNSSSTLQRSSGGIDEWEETPSTNKSSPLGGTANRKRPMTASGSSPPVAWVGQRPQKMSRTRRANVVSPVSNFDEGLSEGSPLDAAVRPAVESPGLLLPRGVASNNSQVTPRMDNISSPAGLSESEDSAATENKNKDKISNSGDFENEGANSAHNSADLIISSKKSRILLKEELEDGSIRRQGRSGRNTMHVKGCASMPREKLDSPETRKLLKSGRPVSEKNESKLGRPPTKKGSDRKASSRHSEILNCGLTDISGESEDDQEELLAAANAARSAIVNAYAGPFWKKIEPMLTFISSEDLSFLKHQGQNSSLPQSNSCVSLEQSEANGPRTRESIDILSPNDENTASQKTHAEELFGGMASLTHKLFSAFIVEDGDNSSECNGGDILLEFSNDFLPYAANMNLENDFEASAVKSNFGSSPDFKHSNHSSVHNSMSNGFTASSNLRASYSPNSICSENASDAIKFAVYPENGGFHEFVPHISQQYQNCAKSTPLPPYEYQYDQLPVHDRALIELHSIDLCPEMLRGLEVLRIGKPKLDDGEDEYIDKVITELQKRLFEQSFPVGDHKQSRATELRRVLGVTVEAEQSFGLVQTKPLPSIASEELKRIRGGVVESSAKAKEKTKSLQDSIQKLDKYRNVVTRRRQRSEGGATERSSGSGSGSLRMGAQNSMDNPGQRLEERAKSATTSKRVRSSLAADARLEGRGNVPTRQGPLADSEKSSSLEKEKNSLRNVNAASGFSEDKLRGLAPGGEGWEKKLKRKRSVGTMLNRGNDVDRDVKPLVQHRPNNEARMRSSDGLPIRHGASAGALGGSKMDGGSQQSNAGSRYLLKADMDSTSLPNERRERHLGIDKERVLVKGNKANTSEDMQPGTLNPLTKGKACRAPRTSSLVVMNSSSTLQRSSGGIDEWEETPSTNKSSPLGGTANRKRPMTASGSSPPVAWVGQRPQKMSRTRRANVVSPVSNFDEGLSEGSPLDAAVRPAVESPGLLLPRGVASNNSQVTPRMDNISSPAGLSESEDSAATENKNKDKISNSGDFENEGANSAHNSADLIISSKKSRILLKEELEDGSIRRQGRSGRNTMHVKGCASMPREKLDSPETRKLLKSGRPVSEKNESKLGRPPTKKGSDRKASSRHSEILNCGLTDISGESEDDQEELLAAANAARSAIVNAYAGPFWKKIEPMLTFISSEDLSFLKHQGQNSSLPQSNSCVSLEQSEANGPRTRESIDILSPNDENTASQKTHAEELFGGMASLTHKLFSAFIVEDGDNSSECNGGDILLEFSNDFLPYAANMNLENDFEASAVKSNFGSSPDFKHSNHSSVHNSMSNGFTASSNLRASYSPNSICSENASDAIKFAVYPENGGFHEFVPHISQQYQNCAKSTPLPPYEYQYDQLPVHDRALIELHSIDLCPEMLRGLEVLRIGKPKLDDGEDEYIDKVITELQKRLFEQVNQKKCQLHKLDKAIRDTKNMEERSLEQHAMNKLVEMAYKKLMGGRGSSSHKGGLNKAANKAAKQVALAFAKRTLARCQKFEETEKSCFREPFLWNVLSAPLPKNDAIDGGLPGSADRPKLLKLDRSPLSQGTTKWKKSDRERDQNRDASLKNSNSKSGRNSSGNARSERKTKIKPKQKLAQLSTSGNVLGRVTEPSNFAAPGQRESHDWTSTSSTRPTQPVRNSAATVAQDTLDAPLANLPAIDPMDILDVPEGNDISSWFTDGLDDSLQDFDFSGGLEIPDDDLTQLGFM</sequence>
<feature type="region of interest" description="Disordered" evidence="1">
    <location>
        <begin position="470"/>
        <end position="525"/>
    </location>
</feature>
<feature type="compositionally biased region" description="Polar residues" evidence="1">
    <location>
        <begin position="1257"/>
        <end position="1274"/>
    </location>
</feature>
<feature type="compositionally biased region" description="Polar residues" evidence="1">
    <location>
        <begin position="477"/>
        <end position="494"/>
    </location>
</feature>
<feature type="region of interest" description="Disordered" evidence="1">
    <location>
        <begin position="1007"/>
        <end position="1106"/>
    </location>
</feature>
<feature type="compositionally biased region" description="Basic and acidic residues" evidence="1">
    <location>
        <begin position="100"/>
        <end position="120"/>
    </location>
</feature>
<feature type="region of interest" description="Disordered" evidence="1">
    <location>
        <begin position="1586"/>
        <end position="1606"/>
    </location>
</feature>
<keyword evidence="3" id="KW-1185">Reference proteome</keyword>
<feature type="compositionally biased region" description="Polar residues" evidence="1">
    <location>
        <begin position="1366"/>
        <end position="1383"/>
    </location>
</feature>
<dbReference type="eggNOG" id="ENOG502QQJ5">
    <property type="taxonomic scope" value="Eukaryota"/>
</dbReference>
<feature type="compositionally biased region" description="Basic and acidic residues" evidence="1">
    <location>
        <begin position="1088"/>
        <end position="1101"/>
    </location>
</feature>
<feature type="compositionally biased region" description="Basic and acidic residues" evidence="1">
    <location>
        <begin position="1958"/>
        <end position="1971"/>
    </location>
</feature>
<dbReference type="EnsemblPlants" id="OBART01G45130.1">
    <property type="protein sequence ID" value="OBART01G45130.1"/>
    <property type="gene ID" value="OBART01G45130"/>
</dbReference>
<feature type="compositionally biased region" description="Basic and acidic residues" evidence="1">
    <location>
        <begin position="1496"/>
        <end position="1507"/>
    </location>
</feature>
<feature type="region of interest" description="Disordered" evidence="1">
    <location>
        <begin position="97"/>
        <end position="439"/>
    </location>
</feature>
<dbReference type="Gramene" id="OBART01G45130.1">
    <property type="protein sequence ID" value="OBART01G45130.1"/>
    <property type="gene ID" value="OBART01G45130"/>
</dbReference>
<feature type="compositionally biased region" description="Low complexity" evidence="1">
    <location>
        <begin position="1972"/>
        <end position="1987"/>
    </location>
</feature>
<feature type="region of interest" description="Disordered" evidence="1">
    <location>
        <begin position="553"/>
        <end position="618"/>
    </location>
</feature>
<dbReference type="PANTHER" id="PTHR31115">
    <property type="entry name" value="OS05G0107300 PROTEIN"/>
    <property type="match status" value="1"/>
</dbReference>
<name>A0A0D3EZ41_9ORYZ</name>
<feature type="compositionally biased region" description="Polar residues" evidence="1">
    <location>
        <begin position="1403"/>
        <end position="1414"/>
    </location>
</feature>
<feature type="compositionally biased region" description="Basic and acidic residues" evidence="1">
    <location>
        <begin position="1462"/>
        <end position="1473"/>
    </location>
</feature>
<dbReference type="PaxDb" id="65489-OBART01G45130.1"/>
<feature type="compositionally biased region" description="Basic and acidic residues" evidence="1">
    <location>
        <begin position="607"/>
        <end position="618"/>
    </location>
</feature>
<evidence type="ECO:0000313" key="2">
    <source>
        <dbReference type="EnsemblPlants" id="OBART01G45130.1"/>
    </source>
</evidence>
<reference evidence="2" key="2">
    <citation type="submission" date="2015-03" db="UniProtKB">
        <authorList>
            <consortium name="EnsemblPlants"/>
        </authorList>
    </citation>
    <scope>IDENTIFICATION</scope>
</reference>
<feature type="region of interest" description="Disordered" evidence="1">
    <location>
        <begin position="1359"/>
        <end position="1414"/>
    </location>
</feature>
<evidence type="ECO:0000256" key="1">
    <source>
        <dbReference type="SAM" id="MobiDB-lite"/>
    </source>
</evidence>
<proteinExistence type="predicted"/>
<feature type="region of interest" description="Disordered" evidence="1">
    <location>
        <begin position="1930"/>
        <end position="2044"/>
    </location>
</feature>
<feature type="compositionally biased region" description="Polar residues" evidence="1">
    <location>
        <begin position="1232"/>
        <end position="1246"/>
    </location>
</feature>
<evidence type="ECO:0000313" key="3">
    <source>
        <dbReference type="Proteomes" id="UP000026960"/>
    </source>
</evidence>
<feature type="compositionally biased region" description="Polar residues" evidence="1">
    <location>
        <begin position="394"/>
        <end position="403"/>
    </location>
</feature>
<feature type="compositionally biased region" description="Polar residues" evidence="1">
    <location>
        <begin position="514"/>
        <end position="525"/>
    </location>
</feature>
<feature type="region of interest" description="Disordered" evidence="1">
    <location>
        <begin position="1442"/>
        <end position="1507"/>
    </location>
</feature>
<accession>A0A0D3EZ41</accession>
<dbReference type="Proteomes" id="UP000026960">
    <property type="component" value="Chromosome 1"/>
</dbReference>
<dbReference type="HOGENOM" id="CLU_232217_0_0_1"/>
<dbReference type="PANTHER" id="PTHR31115:SF5">
    <property type="entry name" value="OS01G0967100 PROTEIN"/>
    <property type="match status" value="1"/>
</dbReference>
<feature type="compositionally biased region" description="Polar residues" evidence="1">
    <location>
        <begin position="1283"/>
        <end position="1292"/>
    </location>
</feature>
<feature type="compositionally biased region" description="Polar residues" evidence="1">
    <location>
        <begin position="368"/>
        <end position="385"/>
    </location>
</feature>
<feature type="region of interest" description="Disordered" evidence="1">
    <location>
        <begin position="1158"/>
        <end position="1344"/>
    </location>
</feature>
<feature type="compositionally biased region" description="Polar residues" evidence="1">
    <location>
        <begin position="2031"/>
        <end position="2044"/>
    </location>
</feature>
<feature type="compositionally biased region" description="Basic and acidic residues" evidence="1">
    <location>
        <begin position="199"/>
        <end position="212"/>
    </location>
</feature>
<feature type="region of interest" description="Disordered" evidence="1">
    <location>
        <begin position="697"/>
        <end position="717"/>
    </location>
</feature>
<protein>
    <submittedName>
        <fullName evidence="2">Uncharacterized protein</fullName>
    </submittedName>
</protein>
<organism evidence="2">
    <name type="scientific">Oryza barthii</name>
    <dbReference type="NCBI Taxonomy" id="65489"/>
    <lineage>
        <taxon>Eukaryota</taxon>
        <taxon>Viridiplantae</taxon>
        <taxon>Streptophyta</taxon>
        <taxon>Embryophyta</taxon>
        <taxon>Tracheophyta</taxon>
        <taxon>Spermatophyta</taxon>
        <taxon>Magnoliopsida</taxon>
        <taxon>Liliopsida</taxon>
        <taxon>Poales</taxon>
        <taxon>Poaceae</taxon>
        <taxon>BOP clade</taxon>
        <taxon>Oryzoideae</taxon>
        <taxon>Oryzeae</taxon>
        <taxon>Oryzinae</taxon>
        <taxon>Oryza</taxon>
    </lineage>
</organism>
<feature type="compositionally biased region" description="Polar residues" evidence="1">
    <location>
        <begin position="343"/>
        <end position="357"/>
    </location>
</feature>
<feature type="compositionally biased region" description="Basic and acidic residues" evidence="1">
    <location>
        <begin position="323"/>
        <end position="338"/>
    </location>
</feature>
<feature type="region of interest" description="Disordered" evidence="1">
    <location>
        <begin position="1"/>
        <end position="34"/>
    </location>
</feature>
<feature type="compositionally biased region" description="Basic and acidic residues" evidence="1">
    <location>
        <begin position="1212"/>
        <end position="1227"/>
    </location>
</feature>
<dbReference type="STRING" id="65489.A0A0D3EZ41"/>
<feature type="compositionally biased region" description="Low complexity" evidence="1">
    <location>
        <begin position="131"/>
        <end position="149"/>
    </location>
</feature>